<dbReference type="EMBL" id="BTSX01000003">
    <property type="protein sequence ID" value="GMS88574.1"/>
    <property type="molecule type" value="Genomic_DNA"/>
</dbReference>
<keyword evidence="3" id="KW-1185">Reference proteome</keyword>
<dbReference type="AlphaFoldDB" id="A0AAV5T4Q2"/>
<sequence length="86" mass="9139">RNGHSTRQPADGEEDSQVAGPNAVVPHGSLASLGRSTHRLEARANHLLPRDLGLASPLLAVFGAQSWLSALLPLSARHFGRIWTGN</sequence>
<dbReference type="Proteomes" id="UP001432027">
    <property type="component" value="Unassembled WGS sequence"/>
</dbReference>
<accession>A0AAV5T4Q2</accession>
<proteinExistence type="predicted"/>
<feature type="non-terminal residue" evidence="2">
    <location>
        <position position="86"/>
    </location>
</feature>
<gene>
    <name evidence="2" type="ORF">PENTCL1PPCAC_10749</name>
</gene>
<comment type="caution">
    <text evidence="2">The sequence shown here is derived from an EMBL/GenBank/DDBJ whole genome shotgun (WGS) entry which is preliminary data.</text>
</comment>
<evidence type="ECO:0000313" key="2">
    <source>
        <dbReference type="EMBL" id="GMS88574.1"/>
    </source>
</evidence>
<feature type="region of interest" description="Disordered" evidence="1">
    <location>
        <begin position="1"/>
        <end position="29"/>
    </location>
</feature>
<feature type="non-terminal residue" evidence="2">
    <location>
        <position position="1"/>
    </location>
</feature>
<evidence type="ECO:0000313" key="3">
    <source>
        <dbReference type="Proteomes" id="UP001432027"/>
    </source>
</evidence>
<evidence type="ECO:0000256" key="1">
    <source>
        <dbReference type="SAM" id="MobiDB-lite"/>
    </source>
</evidence>
<organism evidence="2 3">
    <name type="scientific">Pristionchus entomophagus</name>
    <dbReference type="NCBI Taxonomy" id="358040"/>
    <lineage>
        <taxon>Eukaryota</taxon>
        <taxon>Metazoa</taxon>
        <taxon>Ecdysozoa</taxon>
        <taxon>Nematoda</taxon>
        <taxon>Chromadorea</taxon>
        <taxon>Rhabditida</taxon>
        <taxon>Rhabditina</taxon>
        <taxon>Diplogasteromorpha</taxon>
        <taxon>Diplogasteroidea</taxon>
        <taxon>Neodiplogasteridae</taxon>
        <taxon>Pristionchus</taxon>
    </lineage>
</organism>
<reference evidence="2" key="1">
    <citation type="submission" date="2023-10" db="EMBL/GenBank/DDBJ databases">
        <title>Genome assembly of Pristionchus species.</title>
        <authorList>
            <person name="Yoshida K."/>
            <person name="Sommer R.J."/>
        </authorList>
    </citation>
    <scope>NUCLEOTIDE SEQUENCE</scope>
    <source>
        <strain evidence="2">RS0144</strain>
    </source>
</reference>
<name>A0AAV5T4Q2_9BILA</name>
<protein>
    <submittedName>
        <fullName evidence="2">Uncharacterized protein</fullName>
    </submittedName>
</protein>